<dbReference type="Proteomes" id="UP001194414">
    <property type="component" value="Unassembled WGS sequence"/>
</dbReference>
<accession>A0AAW4DQS2</accession>
<feature type="domain" description="HTH LytTR-type" evidence="1">
    <location>
        <begin position="42"/>
        <end position="145"/>
    </location>
</feature>
<name>A0AAW4DQS2_9LACO</name>
<evidence type="ECO:0000259" key="1">
    <source>
        <dbReference type="PROSITE" id="PS50930"/>
    </source>
</evidence>
<evidence type="ECO:0000313" key="4">
    <source>
        <dbReference type="Proteomes" id="UP000464915"/>
    </source>
</evidence>
<dbReference type="Gene3D" id="2.40.50.1020">
    <property type="entry name" value="LytTr DNA-binding domain"/>
    <property type="match status" value="1"/>
</dbReference>
<dbReference type="SMART" id="SM00850">
    <property type="entry name" value="LytTR"/>
    <property type="match status" value="1"/>
</dbReference>
<evidence type="ECO:0000313" key="3">
    <source>
        <dbReference type="EMBL" id="QHQ68184.1"/>
    </source>
</evidence>
<evidence type="ECO:0000313" key="2">
    <source>
        <dbReference type="EMBL" id="MBI1707909.1"/>
    </source>
</evidence>
<dbReference type="PANTHER" id="PTHR37299">
    <property type="entry name" value="TRANSCRIPTIONAL REGULATOR-RELATED"/>
    <property type="match status" value="1"/>
</dbReference>
<dbReference type="InterPro" id="IPR007492">
    <property type="entry name" value="LytTR_DNA-bd_dom"/>
</dbReference>
<organism evidence="2 5">
    <name type="scientific">Lactobacillus crispatus</name>
    <dbReference type="NCBI Taxonomy" id="47770"/>
    <lineage>
        <taxon>Bacteria</taxon>
        <taxon>Bacillati</taxon>
        <taxon>Bacillota</taxon>
        <taxon>Bacilli</taxon>
        <taxon>Lactobacillales</taxon>
        <taxon>Lactobacillaceae</taxon>
        <taxon>Lactobacillus</taxon>
    </lineage>
</organism>
<reference evidence="2" key="2">
    <citation type="submission" date="2020-07" db="EMBL/GenBank/DDBJ databases">
        <title>Comparative genomics analyses of Lactobacillus crispatus isolated from different ecological niches.</title>
        <authorList>
            <person name="Mancino W."/>
            <person name="Mancabelli L."/>
            <person name="Lugli G.A."/>
            <person name="Milani C."/>
            <person name="Viappiani A."/>
            <person name="Anzalone R."/>
            <person name="Longhi G."/>
            <person name="Ventura M."/>
            <person name="Turroni F."/>
        </authorList>
    </citation>
    <scope>NUCLEOTIDE SEQUENCE</scope>
    <source>
        <strain evidence="2">LB65</strain>
    </source>
</reference>
<sequence length="145" mass="17087">MKFKLLINPHKNEIVQAQVHQKSIFTDNLEKFVLTNGNSNSIIGYDDKDLIILQLEDIIMITILDNKITAICINNKRYHLRKRIYQLTNELPNNFWRINKSSIVNKIYIDRFEETKTAGVNIVMKNGLSDYVSRRCFSKIRKELK</sequence>
<dbReference type="AlphaFoldDB" id="A0AAW4DQS2"/>
<proteinExistence type="predicted"/>
<dbReference type="PANTHER" id="PTHR37299:SF1">
    <property type="entry name" value="STAGE 0 SPORULATION PROTEIN A HOMOLOG"/>
    <property type="match status" value="1"/>
</dbReference>
<dbReference type="Pfam" id="PF04397">
    <property type="entry name" value="LytTR"/>
    <property type="match status" value="1"/>
</dbReference>
<dbReference type="RefSeq" id="WP_065990847.1">
    <property type="nucleotide sequence ID" value="NZ_CP047142.1"/>
</dbReference>
<dbReference type="Proteomes" id="UP000464915">
    <property type="component" value="Chromosome"/>
</dbReference>
<gene>
    <name evidence="3" type="ORF">GSR61_06250</name>
    <name evidence="2" type="ORF">HYQ56_0889</name>
</gene>
<dbReference type="InterPro" id="IPR046947">
    <property type="entry name" value="LytR-like"/>
</dbReference>
<dbReference type="GO" id="GO:0000156">
    <property type="term" value="F:phosphorelay response regulator activity"/>
    <property type="evidence" value="ECO:0007669"/>
    <property type="project" value="InterPro"/>
</dbReference>
<reference evidence="3 4" key="1">
    <citation type="submission" date="2019-12" db="EMBL/GenBank/DDBJ databases">
        <title>Complete Genome Sequences of Lactobacillus strains, C25 and P38, Isolated from Chicken Cecum.</title>
        <authorList>
            <person name="Hassan H.M."/>
            <person name="Mendoza M."/>
            <person name="Rezvani M."/>
            <person name="Koci M.D."/>
            <person name="Dickey A.N."/>
            <person name="Scholl E.H."/>
        </authorList>
    </citation>
    <scope>NUCLEOTIDE SEQUENCE [LARGE SCALE GENOMIC DNA]</scope>
    <source>
        <strain evidence="3 4">C25</strain>
    </source>
</reference>
<dbReference type="EMBL" id="JACCPP010000012">
    <property type="protein sequence ID" value="MBI1707909.1"/>
    <property type="molecule type" value="Genomic_DNA"/>
</dbReference>
<dbReference type="GO" id="GO:0003677">
    <property type="term" value="F:DNA binding"/>
    <property type="evidence" value="ECO:0007669"/>
    <property type="project" value="InterPro"/>
</dbReference>
<dbReference type="EMBL" id="CP047142">
    <property type="protein sequence ID" value="QHQ68184.1"/>
    <property type="molecule type" value="Genomic_DNA"/>
</dbReference>
<evidence type="ECO:0000313" key="5">
    <source>
        <dbReference type="Proteomes" id="UP001194414"/>
    </source>
</evidence>
<dbReference type="PROSITE" id="PS50930">
    <property type="entry name" value="HTH_LYTTR"/>
    <property type="match status" value="1"/>
</dbReference>
<protein>
    <submittedName>
        <fullName evidence="2">LytTR family transcriptional regulator</fullName>
    </submittedName>
</protein>